<keyword evidence="1" id="KW-0472">Membrane</keyword>
<feature type="transmembrane region" description="Helical" evidence="1">
    <location>
        <begin position="98"/>
        <end position="116"/>
    </location>
</feature>
<dbReference type="EMBL" id="JACWZY010000041">
    <property type="protein sequence ID" value="MBD2704979.1"/>
    <property type="molecule type" value="Genomic_DNA"/>
</dbReference>
<proteinExistence type="predicted"/>
<feature type="transmembrane region" description="Helical" evidence="1">
    <location>
        <begin position="175"/>
        <end position="204"/>
    </location>
</feature>
<evidence type="ECO:0000313" key="2">
    <source>
        <dbReference type="EMBL" id="MBD2704979.1"/>
    </source>
</evidence>
<organism evidence="2 3">
    <name type="scientific">Spirosoma profusum</name>
    <dbReference type="NCBI Taxonomy" id="2771354"/>
    <lineage>
        <taxon>Bacteria</taxon>
        <taxon>Pseudomonadati</taxon>
        <taxon>Bacteroidota</taxon>
        <taxon>Cytophagia</taxon>
        <taxon>Cytophagales</taxon>
        <taxon>Cytophagaceae</taxon>
        <taxon>Spirosoma</taxon>
    </lineage>
</organism>
<reference evidence="2" key="1">
    <citation type="submission" date="2020-09" db="EMBL/GenBank/DDBJ databases">
        <authorList>
            <person name="Kim M.K."/>
        </authorList>
    </citation>
    <scope>NUCLEOTIDE SEQUENCE</scope>
    <source>
        <strain evidence="2">BT702</strain>
    </source>
</reference>
<dbReference type="AlphaFoldDB" id="A0A927GA67"/>
<feature type="transmembrane region" description="Helical" evidence="1">
    <location>
        <begin position="6"/>
        <end position="23"/>
    </location>
</feature>
<feature type="transmembrane region" description="Helical" evidence="1">
    <location>
        <begin position="308"/>
        <end position="330"/>
    </location>
</feature>
<evidence type="ECO:0000256" key="1">
    <source>
        <dbReference type="SAM" id="Phobius"/>
    </source>
</evidence>
<feature type="transmembrane region" description="Helical" evidence="1">
    <location>
        <begin position="57"/>
        <end position="78"/>
    </location>
</feature>
<feature type="transmembrane region" description="Helical" evidence="1">
    <location>
        <begin position="373"/>
        <end position="391"/>
    </location>
</feature>
<accession>A0A927GA67</accession>
<gene>
    <name evidence="2" type="ORF">IC229_30400</name>
</gene>
<dbReference type="Proteomes" id="UP000598820">
    <property type="component" value="Unassembled WGS sequence"/>
</dbReference>
<keyword evidence="1" id="KW-0812">Transmembrane</keyword>
<feature type="transmembrane region" description="Helical" evidence="1">
    <location>
        <begin position="430"/>
        <end position="448"/>
    </location>
</feature>
<keyword evidence="3" id="KW-1185">Reference proteome</keyword>
<keyword evidence="1" id="KW-1133">Transmembrane helix</keyword>
<feature type="transmembrane region" description="Helical" evidence="1">
    <location>
        <begin position="271"/>
        <end position="296"/>
    </location>
</feature>
<name>A0A927GA67_9BACT</name>
<feature type="transmembrane region" description="Helical" evidence="1">
    <location>
        <begin position="216"/>
        <end position="236"/>
    </location>
</feature>
<evidence type="ECO:0000313" key="3">
    <source>
        <dbReference type="Proteomes" id="UP000598820"/>
    </source>
</evidence>
<feature type="transmembrane region" description="Helical" evidence="1">
    <location>
        <begin position="398"/>
        <end position="418"/>
    </location>
</feature>
<protein>
    <submittedName>
        <fullName evidence="2">Uncharacterized protein</fullName>
    </submittedName>
</protein>
<sequence length="470" mass="53291">MTLSVAYLIVTQFLIGFGVLARLRPVTKGLSLLGLSMLAGLGISSVLPFVLQFAHAPIARFPMFIGLGLLAALSLLLLRGQFTYLRDVFARKQFMVHLYELPFLGFWAYLLFISAWKCAWYPNLPFDTIVGPDLIATFAVRERTLISSVFTAHLPSVSVFSNQPFYAPFTAMQQILYLLAAGGIGTFAFGKLWLTVMVLAFGLFFYADMRERIHPLLAGLLVTMLACSPELFAYTFLVQTDWANAAFFVVGVMLLQRYFDDSQRSTLLAATLFFAFACWIRTETILFVFIGSALLFAKSLRSSPGKAVLKASMLTVACLLPFIFWNYIFLRGYVVLPASTHLGTLQTVSGNYFTNLFTIYGKMTDTVLLHDTYWNYSVWAFLAFTTLNFSFFRSKQGLPILIWILGIYGLFGLLIMHIEGANVPFTFRRGFFKILFLMYFYLGYTTLFQRITNWLFQWEEKTLSQASINL</sequence>
<dbReference type="RefSeq" id="WP_190891986.1">
    <property type="nucleotide sequence ID" value="NZ_JACWZY010000041.1"/>
</dbReference>
<feature type="transmembrane region" description="Helical" evidence="1">
    <location>
        <begin position="30"/>
        <end position="51"/>
    </location>
</feature>
<comment type="caution">
    <text evidence="2">The sequence shown here is derived from an EMBL/GenBank/DDBJ whole genome shotgun (WGS) entry which is preliminary data.</text>
</comment>